<keyword evidence="3" id="KW-1185">Reference proteome</keyword>
<dbReference type="InterPro" id="IPR036645">
    <property type="entry name" value="Elafin-like_sf"/>
</dbReference>
<reference evidence="2" key="2">
    <citation type="submission" date="2025-08" db="UniProtKB">
        <authorList>
            <consortium name="Ensembl"/>
        </authorList>
    </citation>
    <scope>IDENTIFICATION</scope>
</reference>
<reference evidence="2" key="3">
    <citation type="submission" date="2025-09" db="UniProtKB">
        <authorList>
            <consortium name="Ensembl"/>
        </authorList>
    </citation>
    <scope>IDENTIFICATION</scope>
</reference>
<evidence type="ECO:0000256" key="1">
    <source>
        <dbReference type="ARBA" id="ARBA00023157"/>
    </source>
</evidence>
<dbReference type="Pfam" id="PF00095">
    <property type="entry name" value="WAP"/>
    <property type="match status" value="1"/>
</dbReference>
<dbReference type="Pfam" id="PF00014">
    <property type="entry name" value="Kunitz_BPTI"/>
    <property type="match status" value="1"/>
</dbReference>
<sequence>MGMGGRIAVQRDLPCTDSHSGRRRGGTHRLSPVRGPILPGMLSVGHEGAWDKGKGYSSGTAFPQDLHHRKHRENGAPALPWLTAAPELATFHALAWHCHDPWQWRGKYQPSHVCPQHMLAPRRLRQSLVVSPAQPGHAAATQLGSPRAVPGQLSRPTGPPRSRAVARMPPGRPGPAWVWLVTCTAGISWFSAPALLPPPHPRTLNPSPPHPGPDPAIQGTMELPPGCLLLLAALLPLAKRSSPAPHATGREELGMTKPGYCYHIPEVEDLLDKDCGSCHTDASCSHCTSDADCHGVTKCCPSKCGYTCQEPVLDFCYLPSVCGNCKALFRRFFFNASSQQCEEFIYGGCGGNRNNFETKGECFQACSHLSN</sequence>
<dbReference type="InterPro" id="IPR051388">
    <property type="entry name" value="Serpin_venom_toxin"/>
</dbReference>
<name>A0A8C3GTY8_CORMO</name>
<gene>
    <name evidence="2" type="primary">SPINT4</name>
</gene>
<dbReference type="InterPro" id="IPR002223">
    <property type="entry name" value="Kunitz_BPTI"/>
</dbReference>
<dbReference type="PANTHER" id="PTHR46751">
    <property type="entry name" value="EPPIN"/>
    <property type="match status" value="1"/>
</dbReference>
<proteinExistence type="predicted"/>
<dbReference type="InterPro" id="IPR020901">
    <property type="entry name" value="Prtase_inh_Kunz-CS"/>
</dbReference>
<dbReference type="Proteomes" id="UP000694553">
    <property type="component" value="Unassembled WGS sequence"/>
</dbReference>
<dbReference type="GO" id="GO:0005576">
    <property type="term" value="C:extracellular region"/>
    <property type="evidence" value="ECO:0007669"/>
    <property type="project" value="InterPro"/>
</dbReference>
<dbReference type="PROSITE" id="PS50279">
    <property type="entry name" value="BPTI_KUNITZ_2"/>
    <property type="match status" value="1"/>
</dbReference>
<evidence type="ECO:0000313" key="3">
    <source>
        <dbReference type="Proteomes" id="UP000694553"/>
    </source>
</evidence>
<dbReference type="CDD" id="cd00199">
    <property type="entry name" value="WAP"/>
    <property type="match status" value="1"/>
</dbReference>
<dbReference type="CDD" id="cd00109">
    <property type="entry name" value="Kunitz-type"/>
    <property type="match status" value="1"/>
</dbReference>
<dbReference type="AlphaFoldDB" id="A0A8C3GTY8"/>
<dbReference type="SUPFAM" id="SSF57362">
    <property type="entry name" value="BPTI-like"/>
    <property type="match status" value="1"/>
</dbReference>
<organism evidence="2 3">
    <name type="scientific">Corvus moneduloides</name>
    <name type="common">New Caledonian crow</name>
    <dbReference type="NCBI Taxonomy" id="1196302"/>
    <lineage>
        <taxon>Eukaryota</taxon>
        <taxon>Metazoa</taxon>
        <taxon>Chordata</taxon>
        <taxon>Craniata</taxon>
        <taxon>Vertebrata</taxon>
        <taxon>Euteleostomi</taxon>
        <taxon>Archelosauria</taxon>
        <taxon>Archosauria</taxon>
        <taxon>Dinosauria</taxon>
        <taxon>Saurischia</taxon>
        <taxon>Theropoda</taxon>
        <taxon>Coelurosauria</taxon>
        <taxon>Aves</taxon>
        <taxon>Neognathae</taxon>
        <taxon>Neoaves</taxon>
        <taxon>Telluraves</taxon>
        <taxon>Australaves</taxon>
        <taxon>Passeriformes</taxon>
        <taxon>Corvoidea</taxon>
        <taxon>Corvidae</taxon>
        <taxon>Corvus</taxon>
    </lineage>
</organism>
<dbReference type="SMART" id="SM00217">
    <property type="entry name" value="WAP"/>
    <property type="match status" value="1"/>
</dbReference>
<dbReference type="InterPro" id="IPR036880">
    <property type="entry name" value="Kunitz_BPTI_sf"/>
</dbReference>
<keyword evidence="1" id="KW-1015">Disulfide bond</keyword>
<dbReference type="Gene3D" id="4.10.75.10">
    <property type="entry name" value="Elafin-like"/>
    <property type="match status" value="1"/>
</dbReference>
<reference evidence="3" key="1">
    <citation type="submission" date="2019-10" db="EMBL/GenBank/DDBJ databases">
        <title>Corvus moneduloides (New Caledonian crow) genome, bCorMon1, primary haplotype.</title>
        <authorList>
            <person name="Rutz C."/>
            <person name="Fungtammasan C."/>
            <person name="Mountcastle J."/>
            <person name="Formenti G."/>
            <person name="Chow W."/>
            <person name="Howe K."/>
            <person name="Steele M.P."/>
            <person name="Fernandes J."/>
            <person name="Gilbert M.T.P."/>
            <person name="Fedrigo O."/>
            <person name="Jarvis E.D."/>
            <person name="Gemmell N."/>
        </authorList>
    </citation>
    <scope>NUCLEOTIDE SEQUENCE [LARGE SCALE GENOMIC DNA]</scope>
</reference>
<dbReference type="SMART" id="SM00131">
    <property type="entry name" value="KU"/>
    <property type="match status" value="1"/>
</dbReference>
<dbReference type="InterPro" id="IPR008197">
    <property type="entry name" value="WAP_dom"/>
</dbReference>
<dbReference type="PROSITE" id="PS00280">
    <property type="entry name" value="BPTI_KUNITZ_1"/>
    <property type="match status" value="1"/>
</dbReference>
<evidence type="ECO:0000313" key="2">
    <source>
        <dbReference type="Ensembl" id="ENSCMUP00000005543.1"/>
    </source>
</evidence>
<dbReference type="SUPFAM" id="SSF57256">
    <property type="entry name" value="Elafin-like"/>
    <property type="match status" value="1"/>
</dbReference>
<dbReference type="GO" id="GO:0004867">
    <property type="term" value="F:serine-type endopeptidase inhibitor activity"/>
    <property type="evidence" value="ECO:0007669"/>
    <property type="project" value="InterPro"/>
</dbReference>
<accession>A0A8C3GTY8</accession>
<protein>
    <submittedName>
        <fullName evidence="2">Serine peptidase inhibitor, Kunitz type 4</fullName>
    </submittedName>
</protein>
<dbReference type="Gene3D" id="4.10.410.10">
    <property type="entry name" value="Pancreatic trypsin inhibitor Kunitz domain"/>
    <property type="match status" value="1"/>
</dbReference>
<dbReference type="Ensembl" id="ENSCMUT00000005972.2">
    <property type="protein sequence ID" value="ENSCMUP00000005543.1"/>
    <property type="gene ID" value="ENSCMUG00000003695.2"/>
</dbReference>
<dbReference type="PRINTS" id="PR00759">
    <property type="entry name" value="BASICPTASE"/>
</dbReference>
<dbReference type="PANTHER" id="PTHR46751:SF1">
    <property type="entry name" value="WAP FOUR-DISULFIDE CORE DOMAIN PROTEIN 6A"/>
    <property type="match status" value="1"/>
</dbReference>